<reference evidence="8" key="1">
    <citation type="submission" date="2017-02" db="EMBL/GenBank/DDBJ databases">
        <authorList>
            <person name="Varghese N."/>
            <person name="Submissions S."/>
        </authorList>
    </citation>
    <scope>NUCLEOTIDE SEQUENCE [LARGE SCALE GENOMIC DNA]</scope>
    <source>
        <strain evidence="8">ATCC 700200</strain>
    </source>
</reference>
<keyword evidence="5 6" id="KW-0472">Membrane</keyword>
<accession>A0A1T4YD74</accession>
<dbReference type="Gene3D" id="3.30.700.10">
    <property type="entry name" value="Glycoprotein, Type 4 Pilin"/>
    <property type="match status" value="1"/>
</dbReference>
<evidence type="ECO:0000256" key="4">
    <source>
        <dbReference type="ARBA" id="ARBA00022989"/>
    </source>
</evidence>
<dbReference type="SUPFAM" id="SSF54523">
    <property type="entry name" value="Pili subunits"/>
    <property type="match status" value="1"/>
</dbReference>
<evidence type="ECO:0000256" key="1">
    <source>
        <dbReference type="ARBA" id="ARBA00004167"/>
    </source>
</evidence>
<evidence type="ECO:0000256" key="3">
    <source>
        <dbReference type="ARBA" id="ARBA00022692"/>
    </source>
</evidence>
<dbReference type="PROSITE" id="PS00409">
    <property type="entry name" value="PROKAR_NTER_METHYL"/>
    <property type="match status" value="1"/>
</dbReference>
<protein>
    <submittedName>
        <fullName evidence="7">Prepilin-type N-terminal cleavage/methylation domain-containing protein</fullName>
    </submittedName>
</protein>
<name>A0A1T4YD74_9BACT</name>
<keyword evidence="4 6" id="KW-1133">Transmembrane helix</keyword>
<dbReference type="AlphaFoldDB" id="A0A1T4YD74"/>
<dbReference type="PANTHER" id="PTHR30093">
    <property type="entry name" value="GENERAL SECRETION PATHWAY PROTEIN G"/>
    <property type="match status" value="1"/>
</dbReference>
<proteinExistence type="predicted"/>
<dbReference type="NCBIfam" id="TIGR02532">
    <property type="entry name" value="IV_pilin_GFxxxE"/>
    <property type="match status" value="1"/>
</dbReference>
<dbReference type="Pfam" id="PF07963">
    <property type="entry name" value="N_methyl"/>
    <property type="match status" value="1"/>
</dbReference>
<evidence type="ECO:0000256" key="5">
    <source>
        <dbReference type="ARBA" id="ARBA00023136"/>
    </source>
</evidence>
<dbReference type="EMBL" id="FUYE01000009">
    <property type="protein sequence ID" value="SKA99777.1"/>
    <property type="molecule type" value="Genomic_DNA"/>
</dbReference>
<evidence type="ECO:0000313" key="7">
    <source>
        <dbReference type="EMBL" id="SKA99777.1"/>
    </source>
</evidence>
<feature type="transmembrane region" description="Helical" evidence="6">
    <location>
        <begin position="20"/>
        <end position="42"/>
    </location>
</feature>
<gene>
    <name evidence="7" type="ORF">SAMN02745166_03027</name>
</gene>
<dbReference type="Proteomes" id="UP000190774">
    <property type="component" value="Unassembled WGS sequence"/>
</dbReference>
<dbReference type="RefSeq" id="WP_078814218.1">
    <property type="nucleotide sequence ID" value="NZ_FUYE01000009.1"/>
</dbReference>
<sequence length="214" mass="23536">MKTPPLSLSLLRRGFTLIELLVVIVIIAILVSLAVPATNLVMKRAQDLKIKTVLKDLQVAIGHYRTEYNRFPINPDDLGGGDSDIEPFLTDGTSQPMVNILTANVDSSGASTNMNPKAIKFIDLPSAKNNLFGIIDPSGGANDGTPVQLVDTWGLPYKVLLDTNYDNRIQNPDKSNNDQRISTDAPEYLNSTSAIYSFGPDRQEFTKDDIVSWR</sequence>
<evidence type="ECO:0000256" key="6">
    <source>
        <dbReference type="SAM" id="Phobius"/>
    </source>
</evidence>
<evidence type="ECO:0000313" key="8">
    <source>
        <dbReference type="Proteomes" id="UP000190774"/>
    </source>
</evidence>
<dbReference type="PANTHER" id="PTHR30093:SF44">
    <property type="entry name" value="TYPE II SECRETION SYSTEM CORE PROTEIN G"/>
    <property type="match status" value="1"/>
</dbReference>
<organism evidence="7 8">
    <name type="scientific">Prosthecobacter debontii</name>
    <dbReference type="NCBI Taxonomy" id="48467"/>
    <lineage>
        <taxon>Bacteria</taxon>
        <taxon>Pseudomonadati</taxon>
        <taxon>Verrucomicrobiota</taxon>
        <taxon>Verrucomicrobiia</taxon>
        <taxon>Verrucomicrobiales</taxon>
        <taxon>Verrucomicrobiaceae</taxon>
        <taxon>Prosthecobacter</taxon>
    </lineage>
</organism>
<evidence type="ECO:0000256" key="2">
    <source>
        <dbReference type="ARBA" id="ARBA00022481"/>
    </source>
</evidence>
<comment type="subcellular location">
    <subcellularLocation>
        <location evidence="1">Membrane</location>
        <topology evidence="1">Single-pass membrane protein</topology>
    </subcellularLocation>
</comment>
<dbReference type="InterPro" id="IPR045584">
    <property type="entry name" value="Pilin-like"/>
</dbReference>
<dbReference type="STRING" id="48467.SAMN02745166_03027"/>
<keyword evidence="3 6" id="KW-0812">Transmembrane</keyword>
<dbReference type="GO" id="GO:0016020">
    <property type="term" value="C:membrane"/>
    <property type="evidence" value="ECO:0007669"/>
    <property type="project" value="UniProtKB-SubCell"/>
</dbReference>
<dbReference type="InterPro" id="IPR012902">
    <property type="entry name" value="N_methyl_site"/>
</dbReference>
<keyword evidence="8" id="KW-1185">Reference proteome</keyword>
<keyword evidence="2" id="KW-0488">Methylation</keyword>